<feature type="compositionally biased region" description="Basic residues" evidence="7">
    <location>
        <begin position="50"/>
        <end position="60"/>
    </location>
</feature>
<dbReference type="InterPro" id="IPR015679">
    <property type="entry name" value="PLipase_D_fam"/>
</dbReference>
<dbReference type="Proteomes" id="UP000553632">
    <property type="component" value="Unassembled WGS sequence"/>
</dbReference>
<organism evidence="9 10">
    <name type="scientific">Perkinsus olseni</name>
    <name type="common">Perkinsus atlanticus</name>
    <dbReference type="NCBI Taxonomy" id="32597"/>
    <lineage>
        <taxon>Eukaryota</taxon>
        <taxon>Sar</taxon>
        <taxon>Alveolata</taxon>
        <taxon>Perkinsozoa</taxon>
        <taxon>Perkinsea</taxon>
        <taxon>Perkinsida</taxon>
        <taxon>Perkinsidae</taxon>
        <taxon>Perkinsus</taxon>
    </lineage>
</organism>
<dbReference type="InterPro" id="IPR025202">
    <property type="entry name" value="PLD-like_dom"/>
</dbReference>
<keyword evidence="6" id="KW-0443">Lipid metabolism</keyword>
<dbReference type="EC" id="3.1.4.4" evidence="2"/>
<keyword evidence="10" id="KW-1185">Reference proteome</keyword>
<evidence type="ECO:0000313" key="10">
    <source>
        <dbReference type="Proteomes" id="UP000553632"/>
    </source>
</evidence>
<comment type="catalytic activity">
    <reaction evidence="1">
        <text>a 1,2-diacyl-sn-glycero-3-phosphocholine + H2O = a 1,2-diacyl-sn-glycero-3-phosphate + choline + H(+)</text>
        <dbReference type="Rhea" id="RHEA:14445"/>
        <dbReference type="ChEBI" id="CHEBI:15354"/>
        <dbReference type="ChEBI" id="CHEBI:15377"/>
        <dbReference type="ChEBI" id="CHEBI:15378"/>
        <dbReference type="ChEBI" id="CHEBI:57643"/>
        <dbReference type="ChEBI" id="CHEBI:58608"/>
        <dbReference type="EC" id="3.1.4.4"/>
    </reaction>
</comment>
<evidence type="ECO:0000256" key="5">
    <source>
        <dbReference type="ARBA" id="ARBA00022963"/>
    </source>
</evidence>
<dbReference type="SMART" id="SM00155">
    <property type="entry name" value="PLDc"/>
    <property type="match status" value="1"/>
</dbReference>
<reference evidence="9 10" key="1">
    <citation type="submission" date="2020-04" db="EMBL/GenBank/DDBJ databases">
        <title>Perkinsus olseni comparative genomics.</title>
        <authorList>
            <person name="Bogema D.R."/>
        </authorList>
    </citation>
    <scope>NUCLEOTIDE SEQUENCE [LARGE SCALE GENOMIC DNA]</scope>
    <source>
        <strain evidence="9 10">ATCC PRA-207</strain>
    </source>
</reference>
<evidence type="ECO:0000256" key="6">
    <source>
        <dbReference type="ARBA" id="ARBA00023098"/>
    </source>
</evidence>
<dbReference type="Gene3D" id="3.30.870.10">
    <property type="entry name" value="Endonuclease Chain A"/>
    <property type="match status" value="1"/>
</dbReference>
<evidence type="ECO:0000256" key="4">
    <source>
        <dbReference type="ARBA" id="ARBA00022801"/>
    </source>
</evidence>
<dbReference type="PANTHER" id="PTHR18896:SF76">
    <property type="entry name" value="PHOSPHOLIPASE"/>
    <property type="match status" value="1"/>
</dbReference>
<evidence type="ECO:0000256" key="3">
    <source>
        <dbReference type="ARBA" id="ARBA00022737"/>
    </source>
</evidence>
<sequence length="505" mass="57202">MYIGDHKKAENTPIGLSLDPEVIGPRRTSGDGDDEEEDSSSSASSSDRKRSPRHRKHRKASKDTPQPGPSLYGRGRSISGGGSPAAATSKLLRPEATTALTIPMPRGEDQQQQERKLSIHRQDSLLGTSWQRIQFLRSCSWWSMGLPTENSIYQAYINTIAEAERYIYIENQFFVTTTDAKDPSCAEYGYPVKNEIGKAIADRVFRAITENDTKFRVYVLLPLLPAFEGENLWTADAFVCRITIHLQMRSIHSAKTSIIQTLKRRLIAYHKQQPLRALQGKDVSTRDRLEKAVEEVIRSHIGFFCLRTVSDGFKDGKLRTEQIYIHAKTMIVDDTKAIIGSANINDRSMSGDRDSETAVLIEDDIGHSSPYTFAGDMRTQLWREHFGLLQGVLEDRQEKTFIDNVLRDPTSDSCWKMWLDTAERNIGILREGFHGVWPDSEIRNWKQFHEVLESRSNPGGKEKEKVVDGLKGSRVFPYPLEFLCEEDMTSPAPTSISLMPKEIFT</sequence>
<dbReference type="PROSITE" id="PS50035">
    <property type="entry name" value="PLD"/>
    <property type="match status" value="1"/>
</dbReference>
<dbReference type="Pfam" id="PF13091">
    <property type="entry name" value="PLDc_2"/>
    <property type="match status" value="1"/>
</dbReference>
<protein>
    <recommendedName>
        <fullName evidence="2">phospholipase D</fullName>
        <ecNumber evidence="2">3.1.4.4</ecNumber>
    </recommendedName>
</protein>
<feature type="compositionally biased region" description="Basic and acidic residues" evidence="7">
    <location>
        <begin position="1"/>
        <end position="10"/>
    </location>
</feature>
<dbReference type="CDD" id="cd09141">
    <property type="entry name" value="PLDc_vPLD1_2_yPLD_like_2"/>
    <property type="match status" value="1"/>
</dbReference>
<dbReference type="InterPro" id="IPR001736">
    <property type="entry name" value="PLipase_D/transphosphatidylase"/>
</dbReference>
<dbReference type="SUPFAM" id="SSF56024">
    <property type="entry name" value="Phospholipase D/nuclease"/>
    <property type="match status" value="1"/>
</dbReference>
<keyword evidence="4" id="KW-0378">Hydrolase</keyword>
<feature type="domain" description="PLD phosphodiesterase" evidence="8">
    <location>
        <begin position="321"/>
        <end position="348"/>
    </location>
</feature>
<evidence type="ECO:0000313" key="9">
    <source>
        <dbReference type="EMBL" id="KAF4754918.1"/>
    </source>
</evidence>
<dbReference type="GO" id="GO:0009395">
    <property type="term" value="P:phospholipid catabolic process"/>
    <property type="evidence" value="ECO:0007669"/>
    <property type="project" value="TreeGrafter"/>
</dbReference>
<dbReference type="GO" id="GO:0004630">
    <property type="term" value="F:phospholipase D activity"/>
    <property type="evidence" value="ECO:0007669"/>
    <property type="project" value="UniProtKB-EC"/>
</dbReference>
<dbReference type="PANTHER" id="PTHR18896">
    <property type="entry name" value="PHOSPHOLIPASE D"/>
    <property type="match status" value="1"/>
</dbReference>
<accession>A0A7J6UCR3</accession>
<feature type="region of interest" description="Disordered" evidence="7">
    <location>
        <begin position="1"/>
        <end position="93"/>
    </location>
</feature>
<proteinExistence type="predicted"/>
<gene>
    <name evidence="9" type="primary">PLD2</name>
    <name evidence="9" type="ORF">FOZ63_032938</name>
</gene>
<evidence type="ECO:0000256" key="7">
    <source>
        <dbReference type="SAM" id="MobiDB-lite"/>
    </source>
</evidence>
<keyword evidence="3" id="KW-0677">Repeat</keyword>
<evidence type="ECO:0000256" key="2">
    <source>
        <dbReference type="ARBA" id="ARBA00012027"/>
    </source>
</evidence>
<name>A0A7J6UCR3_PEROL</name>
<evidence type="ECO:0000256" key="1">
    <source>
        <dbReference type="ARBA" id="ARBA00000798"/>
    </source>
</evidence>
<evidence type="ECO:0000259" key="8">
    <source>
        <dbReference type="PROSITE" id="PS50035"/>
    </source>
</evidence>
<keyword evidence="5" id="KW-0442">Lipid degradation</keyword>
<dbReference type="AlphaFoldDB" id="A0A7J6UCR3"/>
<dbReference type="EMBL" id="JABANO010004605">
    <property type="protein sequence ID" value="KAF4754918.1"/>
    <property type="molecule type" value="Genomic_DNA"/>
</dbReference>
<comment type="caution">
    <text evidence="9">The sequence shown here is derived from an EMBL/GenBank/DDBJ whole genome shotgun (WGS) entry which is preliminary data.</text>
</comment>